<protein>
    <submittedName>
        <fullName evidence="2">Uncharacterized protein</fullName>
    </submittedName>
</protein>
<feature type="region of interest" description="Disordered" evidence="1">
    <location>
        <begin position="213"/>
        <end position="240"/>
    </location>
</feature>
<comment type="caution">
    <text evidence="2">The sequence shown here is derived from an EMBL/GenBank/DDBJ whole genome shotgun (WGS) entry which is preliminary data.</text>
</comment>
<gene>
    <name evidence="2" type="ORF">PHMEG_00032328</name>
</gene>
<dbReference type="Proteomes" id="UP000198211">
    <property type="component" value="Unassembled WGS sequence"/>
</dbReference>
<keyword evidence="3" id="KW-1185">Reference proteome</keyword>
<evidence type="ECO:0000313" key="2">
    <source>
        <dbReference type="EMBL" id="OWY97201.1"/>
    </source>
</evidence>
<dbReference type="EMBL" id="NBNE01010728">
    <property type="protein sequence ID" value="OWY97201.1"/>
    <property type="molecule type" value="Genomic_DNA"/>
</dbReference>
<sequence length="240" mass="26876">MGNISSTVLEAVENVRRRSSTSFRPTLLEKQINDAITHPDNVGKDPQCLLEYAQQARENSFRRTPPVLRGAYDFGFHVRGLSVTYFASFTSNMMMETLGDIMNMADFSRKNSLPPAPNMPTYPGLLDSRAIWYILDFIEAFGEGEIPDNDTTRRLVLWLDMKLGKFRGLVLASGLSAAIQVKNELSLHDSQLSRLLYDQQKSRMAELLGKLNEKPFISSTGPSDHRESRSDSQGGVPKSV</sequence>
<feature type="non-terminal residue" evidence="2">
    <location>
        <position position="240"/>
    </location>
</feature>
<evidence type="ECO:0000313" key="3">
    <source>
        <dbReference type="Proteomes" id="UP000198211"/>
    </source>
</evidence>
<name>A0A225UW64_9STRA</name>
<dbReference type="OrthoDB" id="126929at2759"/>
<proteinExistence type="predicted"/>
<accession>A0A225UW64</accession>
<evidence type="ECO:0000256" key="1">
    <source>
        <dbReference type="SAM" id="MobiDB-lite"/>
    </source>
</evidence>
<organism evidence="2 3">
    <name type="scientific">Phytophthora megakarya</name>
    <dbReference type="NCBI Taxonomy" id="4795"/>
    <lineage>
        <taxon>Eukaryota</taxon>
        <taxon>Sar</taxon>
        <taxon>Stramenopiles</taxon>
        <taxon>Oomycota</taxon>
        <taxon>Peronosporomycetes</taxon>
        <taxon>Peronosporales</taxon>
        <taxon>Peronosporaceae</taxon>
        <taxon>Phytophthora</taxon>
    </lineage>
</organism>
<reference evidence="3" key="1">
    <citation type="submission" date="2017-03" db="EMBL/GenBank/DDBJ databases">
        <title>Phytopthora megakarya and P. palmivora, two closely related causual agents of cacao black pod achieved similar genome size and gene model numbers by different mechanisms.</title>
        <authorList>
            <person name="Ali S."/>
            <person name="Shao J."/>
            <person name="Larry D.J."/>
            <person name="Kronmiller B."/>
            <person name="Shen D."/>
            <person name="Strem M.D."/>
            <person name="Melnick R.L."/>
            <person name="Guiltinan M.J."/>
            <person name="Tyler B.M."/>
            <person name="Meinhardt L.W."/>
            <person name="Bailey B.A."/>
        </authorList>
    </citation>
    <scope>NUCLEOTIDE SEQUENCE [LARGE SCALE GENOMIC DNA]</scope>
    <source>
        <strain evidence="3">zdho120</strain>
    </source>
</reference>
<dbReference type="AlphaFoldDB" id="A0A225UW64"/>